<dbReference type="HOGENOM" id="CLU_3404616_0_0_3"/>
<name>K9VFQ7_9CYAN</name>
<proteinExistence type="predicted"/>
<dbReference type="Proteomes" id="UP000010478">
    <property type="component" value="Chromosome"/>
</dbReference>
<dbReference type="AlphaFoldDB" id="K9VFQ7"/>
<accession>K9VFQ7</accession>
<dbReference type="EMBL" id="CP003614">
    <property type="protein sequence ID" value="AFZ06322.1"/>
    <property type="molecule type" value="Genomic_DNA"/>
</dbReference>
<protein>
    <submittedName>
        <fullName evidence="1">Uncharacterized protein</fullName>
    </submittedName>
</protein>
<organism evidence="1 2">
    <name type="scientific">Phormidium nigroviride PCC 7112</name>
    <dbReference type="NCBI Taxonomy" id="179408"/>
    <lineage>
        <taxon>Bacteria</taxon>
        <taxon>Bacillati</taxon>
        <taxon>Cyanobacteriota</taxon>
        <taxon>Cyanophyceae</taxon>
        <taxon>Oscillatoriophycideae</taxon>
        <taxon>Oscillatoriales</taxon>
        <taxon>Oscillatoriaceae</taxon>
        <taxon>Phormidium</taxon>
    </lineage>
</organism>
<evidence type="ECO:0000313" key="1">
    <source>
        <dbReference type="EMBL" id="AFZ06322.1"/>
    </source>
</evidence>
<keyword evidence="2" id="KW-1185">Reference proteome</keyword>
<dbReference type="KEGG" id="oni:Osc7112_1834"/>
<reference evidence="1 2" key="1">
    <citation type="submission" date="2012-05" db="EMBL/GenBank/DDBJ databases">
        <title>Finished chromosome of genome of Oscillatoria sp. PCC 7112.</title>
        <authorList>
            <consortium name="US DOE Joint Genome Institute"/>
            <person name="Gugger M."/>
            <person name="Coursin T."/>
            <person name="Rippka R."/>
            <person name="Tandeau De Marsac N."/>
            <person name="Huntemann M."/>
            <person name="Wei C.-L."/>
            <person name="Han J."/>
            <person name="Detter J.C."/>
            <person name="Han C."/>
            <person name="Tapia R."/>
            <person name="Davenport K."/>
            <person name="Daligault H."/>
            <person name="Erkkila T."/>
            <person name="Gu W."/>
            <person name="Munk A.C.C."/>
            <person name="Teshima H."/>
            <person name="Xu Y."/>
            <person name="Chain P."/>
            <person name="Chen A."/>
            <person name="Krypides N."/>
            <person name="Mavromatis K."/>
            <person name="Markowitz V."/>
            <person name="Szeto E."/>
            <person name="Ivanova N."/>
            <person name="Mikhailova N."/>
            <person name="Ovchinnikova G."/>
            <person name="Pagani I."/>
            <person name="Pati A."/>
            <person name="Goodwin L."/>
            <person name="Peters L."/>
            <person name="Pitluck S."/>
            <person name="Woyke T."/>
            <person name="Kerfeld C."/>
        </authorList>
    </citation>
    <scope>NUCLEOTIDE SEQUENCE [LARGE SCALE GENOMIC DNA]</scope>
    <source>
        <strain evidence="1 2">PCC 7112</strain>
    </source>
</reference>
<evidence type="ECO:0000313" key="2">
    <source>
        <dbReference type="Proteomes" id="UP000010478"/>
    </source>
</evidence>
<sequence length="30" mass="3526">MLDMKLIQSCLYVLDCARIEYDASQLKFSQ</sequence>
<gene>
    <name evidence="1" type="ORF">Osc7112_1834</name>
</gene>